<feature type="region of interest" description="Disordered" evidence="10">
    <location>
        <begin position="1081"/>
        <end position="1101"/>
    </location>
</feature>
<keyword evidence="6" id="KW-0547">Nucleotide-binding</keyword>
<dbReference type="FunFam" id="3.40.50.300:FF:000335">
    <property type="entry name" value="ATP binding cassette subfamily A member 5"/>
    <property type="match status" value="1"/>
</dbReference>
<keyword evidence="9 11" id="KW-0472">Membrane</keyword>
<feature type="transmembrane region" description="Helical" evidence="11">
    <location>
        <begin position="1214"/>
        <end position="1237"/>
    </location>
</feature>
<accession>A0A674MXP4</accession>
<dbReference type="InterPro" id="IPR027417">
    <property type="entry name" value="P-loop_NTPase"/>
</dbReference>
<evidence type="ECO:0000256" key="6">
    <source>
        <dbReference type="ARBA" id="ARBA00022741"/>
    </source>
</evidence>
<feature type="transmembrane region" description="Helical" evidence="11">
    <location>
        <begin position="1566"/>
        <end position="1588"/>
    </location>
</feature>
<dbReference type="CDD" id="cd03263">
    <property type="entry name" value="ABC_subfamily_A"/>
    <property type="match status" value="2"/>
</dbReference>
<feature type="transmembrane region" description="Helical" evidence="11">
    <location>
        <begin position="484"/>
        <end position="505"/>
    </location>
</feature>
<feature type="transmembrane region" description="Helical" evidence="11">
    <location>
        <begin position="565"/>
        <end position="585"/>
    </location>
</feature>
<feature type="compositionally biased region" description="Basic and acidic residues" evidence="10">
    <location>
        <begin position="1936"/>
        <end position="1951"/>
    </location>
</feature>
<evidence type="ECO:0000256" key="5">
    <source>
        <dbReference type="ARBA" id="ARBA00022737"/>
    </source>
</evidence>
<dbReference type="InterPro" id="IPR017871">
    <property type="entry name" value="ABC_transporter-like_CS"/>
</dbReference>
<dbReference type="Proteomes" id="UP000005226">
    <property type="component" value="Chromosome 1"/>
</dbReference>
<reference evidence="13 14" key="1">
    <citation type="journal article" date="2011" name="Genome Biol. Evol.">
        <title>Integration of the genetic map and genome assembly of fugu facilitates insights into distinct features of genome evolution in teleosts and mammals.</title>
        <authorList>
            <person name="Kai W."/>
            <person name="Kikuchi K."/>
            <person name="Tohari S."/>
            <person name="Chew A.K."/>
            <person name="Tay A."/>
            <person name="Fujiwara A."/>
            <person name="Hosoya S."/>
            <person name="Suetake H."/>
            <person name="Naruse K."/>
            <person name="Brenner S."/>
            <person name="Suzuki Y."/>
            <person name="Venkatesh B."/>
        </authorList>
    </citation>
    <scope>NUCLEOTIDE SEQUENCE [LARGE SCALE GENOMIC DNA]</scope>
</reference>
<feature type="transmembrane region" description="Helical" evidence="11">
    <location>
        <begin position="1482"/>
        <end position="1506"/>
    </location>
</feature>
<evidence type="ECO:0000256" key="7">
    <source>
        <dbReference type="ARBA" id="ARBA00022840"/>
    </source>
</evidence>
<keyword evidence="3" id="KW-0813">Transport</keyword>
<evidence type="ECO:0000256" key="1">
    <source>
        <dbReference type="ARBA" id="ARBA00004141"/>
    </source>
</evidence>
<dbReference type="Pfam" id="PF12698">
    <property type="entry name" value="ABC2_membrane_3"/>
    <property type="match status" value="2"/>
</dbReference>
<feature type="region of interest" description="Disordered" evidence="10">
    <location>
        <begin position="1930"/>
        <end position="1951"/>
    </location>
</feature>
<dbReference type="GeneTree" id="ENSGT00940000157295"/>
<dbReference type="GO" id="GO:0016020">
    <property type="term" value="C:membrane"/>
    <property type="evidence" value="ECO:0007669"/>
    <property type="project" value="UniProtKB-SubCell"/>
</dbReference>
<dbReference type="InterPro" id="IPR003593">
    <property type="entry name" value="AAA+_ATPase"/>
</dbReference>
<dbReference type="GO" id="GO:0005524">
    <property type="term" value="F:ATP binding"/>
    <property type="evidence" value="ECO:0007669"/>
    <property type="project" value="UniProtKB-KW"/>
</dbReference>
<feature type="transmembrane region" description="Helical" evidence="11">
    <location>
        <begin position="1518"/>
        <end position="1541"/>
    </location>
</feature>
<dbReference type="PANTHER" id="PTHR19229:SF29">
    <property type="entry name" value="GLUCOSYLCERAMIDE TRANSPORTER ABCA12"/>
    <property type="match status" value="1"/>
</dbReference>
<feature type="transmembrane region" description="Helical" evidence="11">
    <location>
        <begin position="670"/>
        <end position="691"/>
    </location>
</feature>
<comment type="similarity">
    <text evidence="2">Belongs to the ABC transporter superfamily. ABCA family.</text>
</comment>
<sequence>MAFFQQLRLLLWKNWLTIIRQPLWSLTLITWPLVIFIIIAVTRSNFPPVLKDTCYVEPRNLPSTGFFPFLQTLMCNTDSNCHNTSHQVDTTASKQGNTRPYSQIVSRPLSLCHRRCGFWFQHMHEPKWTKSSFFLFPQMVRGQRNNIPTQATFVTLSRALCSNGILAVFGIAQMPAVSVSSPSITDIAQREEMIDRFKIPRNASPFCMNMYLDMVNTTGGAIAWAFLKPMLMGHILFSPDTPVTRAIMEKANATLNEFANLRKHSEDWIESSNYIINSAQILSQTLPMLQNSLGNSFVQNFIEMQTDINVANMTTLLEKNKPILQQITTLSRLMVNLSSCIKFDRYRGYNDTKELDTVAQELAKNRDLYASVIFRLPEVGDSSRKQKAGSSSSTAPLPPKVRYTIRMHMDNVMRTDRVRDPFFIKDPHISARQTLRYNRGFVYLQENIERAIIETHAGHPVAEPAVQLQPFPYPCHLRDEYLEAISFVFPLMLMMAWVLFVADFVKKLVHERELRLHEYMKMMGVNPLSHFFAWFLECATYLMFTIIILTLVLKYGRVLPNSDGFLLFLYFCDYGLSVLAFSYLISSFFDKTYIAGLSGSLIYILCFFPFIVVMAVETTLTFSQKSILSVFSPTCFSYAGQYISRYEVKGEGIHWNNMYTSPIAGDKASFGWLCWLMLIDSIVYFIIGAYVRMVFPGKYGIPAPWYFPFKGSFWADLCCCFRSKRKAPRGLLFTNIMDRNLPNSVSSHAGENFSHLPVGVSLHGLSKLYGDRVAIQNLNISFYEGHVTTLLGHNGAGKTTTMSLLTGLFAPSVGSIEVYGKDMQTDTDEVRKELGVCMQYDVLFDHMTAKEHLLLYGQIKAPQWTQRELREQVRTILEETGMYAHRHKRVGTLSGGMKRKLSISIAFIGGSRLVVLDEPTTGVDPCSRRSIWDIVIQYKKNRTIIMSTHHLDEAEVLSDRVAFLESGGLKCCGSPFYLKDKLGQGYKLTLTKKMLDQQAENMDTADLKSFIQAHVPEARLMEAQRGDLVYSLPPFSSSNASLYRSLLTALDSNLDDLQLGGYGISDTTLEEVFLQLTQDGRDETRGSPLSISETMSDSGSIDSFPSDLRDSVSNFGDKILSGVALAWQQMTAILIKRFHHSRRDWKGLIAQILLPVLFVVCAMGLGSIKNDLRHYPELELSPALYNFHPDTMMSSPGIDNACLHGNNQYVTANPFLFCFVLFLKMTIFVAILGVRVCEGDHIHPPYKKIPSSHILYNLTGINVENYLMTTANDFVRNRYGGFSLGMPLPTDLKLDIKEVPKNRTLSKVWYNPEGHHTMPAYLNSLNNLILRSNLPANKDPQEYAILVSSHPYFGRADDEDLIIQGMLQILVAICVLTGYSITTASFAIYEVSEHSSGSKRLQHIAGISEPFYWTVNFIYDMVSMYLIPVTLTVSVIAAFQLPAFTERQNLGAVTLLLVLFGFSTFPWMYLLAGILKDAERAFITYVCINLFISLNTILSTSILYFLQQIASENDNKDTLSGFHAFLIFPQFNFGNGLMQLARMDIEVQLLSGYGIDAYKNPYSVDALGWMMISSLIQGLVFFTLRLLLNKKKVPPVVCEDEDEDVSAEHQRVASGAASSDLLQVIQLTKVYQHLKRKVHAVKKLSVGIPAGECFGLLGVNGAGKTTTFKMLTGDVSPTDAVLYKQLAHLDGLGINIGYCPQVDALDSLLTGEEHLYFYGRIRGISKKDYLLKKLELDYHRNIITDGYSCGTRRKLSTALALVGRPQILLLDEPSSGMDPRTKRHLWKIISEEVKGKCAVVLTSHSMEECEALCSRLAIMVKGQFRCLGSLQHIKSRFGSGFTVKMYLAEASCNTDAITVFMQHRFPSTYLKDQHSSMVEYHVPVAPGGVADIFDQLESNKTTLMIKHFSVSQTTLDEVFINFAMESADMENVPTHSGDDTGDPRCLKEVDA</sequence>
<feature type="transmembrane region" description="Helical" evidence="11">
    <location>
        <begin position="1417"/>
        <end position="1438"/>
    </location>
</feature>
<evidence type="ECO:0000256" key="8">
    <source>
        <dbReference type="ARBA" id="ARBA00022989"/>
    </source>
</evidence>
<feature type="transmembrane region" description="Helical" evidence="11">
    <location>
        <begin position="1369"/>
        <end position="1389"/>
    </location>
</feature>
<gene>
    <name evidence="13" type="primary">abca12</name>
</gene>
<reference evidence="13" key="2">
    <citation type="submission" date="2025-08" db="UniProtKB">
        <authorList>
            <consortium name="Ensembl"/>
        </authorList>
    </citation>
    <scope>IDENTIFICATION</scope>
</reference>
<protein>
    <submittedName>
        <fullName evidence="13">ATP-binding cassette, sub-family A (ABC1), member 12</fullName>
    </submittedName>
</protein>
<keyword evidence="5" id="KW-0677">Repeat</keyword>
<dbReference type="SUPFAM" id="SSF52540">
    <property type="entry name" value="P-loop containing nucleoside triphosphate hydrolases"/>
    <property type="match status" value="2"/>
</dbReference>
<dbReference type="Gene3D" id="3.40.50.300">
    <property type="entry name" value="P-loop containing nucleotide triphosphate hydrolases"/>
    <property type="match status" value="2"/>
</dbReference>
<dbReference type="SMART" id="SM00382">
    <property type="entry name" value="AAA"/>
    <property type="match status" value="2"/>
</dbReference>
<dbReference type="GO" id="GO:0005319">
    <property type="term" value="F:lipid transporter activity"/>
    <property type="evidence" value="ECO:0007669"/>
    <property type="project" value="TreeGrafter"/>
</dbReference>
<evidence type="ECO:0000259" key="12">
    <source>
        <dbReference type="PROSITE" id="PS50893"/>
    </source>
</evidence>
<feature type="transmembrane region" description="Helical" evidence="11">
    <location>
        <begin position="21"/>
        <end position="41"/>
    </location>
</feature>
<name>A0A674MXP4_TAKRU</name>
<dbReference type="Ensembl" id="ENSTRUT00000075271.1">
    <property type="protein sequence ID" value="ENSTRUP00000065778.1"/>
    <property type="gene ID" value="ENSTRUG00000014299.3"/>
</dbReference>
<keyword evidence="14" id="KW-1185">Reference proteome</keyword>
<dbReference type="Pfam" id="PF00005">
    <property type="entry name" value="ABC_tran"/>
    <property type="match status" value="2"/>
</dbReference>
<dbReference type="Pfam" id="PF23321">
    <property type="entry name" value="R1_ABCA1"/>
    <property type="match status" value="1"/>
</dbReference>
<dbReference type="PANTHER" id="PTHR19229">
    <property type="entry name" value="ATP-BINDING CASSETTE TRANSPORTER SUBFAMILY A ABCA"/>
    <property type="match status" value="1"/>
</dbReference>
<evidence type="ECO:0000313" key="13">
    <source>
        <dbReference type="Ensembl" id="ENSTRUP00000065778.1"/>
    </source>
</evidence>
<evidence type="ECO:0000256" key="4">
    <source>
        <dbReference type="ARBA" id="ARBA00022692"/>
    </source>
</evidence>
<evidence type="ECO:0000313" key="14">
    <source>
        <dbReference type="Proteomes" id="UP000005226"/>
    </source>
</evidence>
<feature type="compositionally biased region" description="Polar residues" evidence="10">
    <location>
        <begin position="1087"/>
        <end position="1101"/>
    </location>
</feature>
<dbReference type="InterPro" id="IPR013525">
    <property type="entry name" value="ABC2_TM"/>
</dbReference>
<evidence type="ECO:0000256" key="3">
    <source>
        <dbReference type="ARBA" id="ARBA00022448"/>
    </source>
</evidence>
<dbReference type="InterPro" id="IPR026082">
    <property type="entry name" value="ABCA"/>
</dbReference>
<feature type="domain" description="ABC transporter" evidence="12">
    <location>
        <begin position="760"/>
        <end position="991"/>
    </location>
</feature>
<feature type="domain" description="ABC transporter" evidence="12">
    <location>
        <begin position="1622"/>
        <end position="1846"/>
    </location>
</feature>
<reference evidence="13" key="3">
    <citation type="submission" date="2025-09" db="UniProtKB">
        <authorList>
            <consortium name="Ensembl"/>
        </authorList>
    </citation>
    <scope>IDENTIFICATION</scope>
</reference>
<feature type="transmembrane region" description="Helical" evidence="11">
    <location>
        <begin position="1450"/>
        <end position="1470"/>
    </location>
</feature>
<keyword evidence="8 11" id="KW-1133">Transmembrane helix</keyword>
<keyword evidence="4 11" id="KW-0812">Transmembrane</keyword>
<organism evidence="13 14">
    <name type="scientific">Takifugu rubripes</name>
    <name type="common">Japanese pufferfish</name>
    <name type="synonym">Fugu rubripes</name>
    <dbReference type="NCBI Taxonomy" id="31033"/>
    <lineage>
        <taxon>Eukaryota</taxon>
        <taxon>Metazoa</taxon>
        <taxon>Chordata</taxon>
        <taxon>Craniata</taxon>
        <taxon>Vertebrata</taxon>
        <taxon>Euteleostomi</taxon>
        <taxon>Actinopterygii</taxon>
        <taxon>Neopterygii</taxon>
        <taxon>Teleostei</taxon>
        <taxon>Neoteleostei</taxon>
        <taxon>Acanthomorphata</taxon>
        <taxon>Eupercaria</taxon>
        <taxon>Tetraodontiformes</taxon>
        <taxon>Tetradontoidea</taxon>
        <taxon>Tetraodontidae</taxon>
        <taxon>Takifugu</taxon>
    </lineage>
</organism>
<evidence type="ECO:0000256" key="11">
    <source>
        <dbReference type="SAM" id="Phobius"/>
    </source>
</evidence>
<evidence type="ECO:0000256" key="10">
    <source>
        <dbReference type="SAM" id="MobiDB-lite"/>
    </source>
</evidence>
<evidence type="ECO:0000256" key="2">
    <source>
        <dbReference type="ARBA" id="ARBA00008869"/>
    </source>
</evidence>
<dbReference type="InterPro" id="IPR056264">
    <property type="entry name" value="R2_ABCA1-4-like"/>
</dbReference>
<proteinExistence type="inferred from homology"/>
<dbReference type="InterPro" id="IPR003439">
    <property type="entry name" value="ABC_transporter-like_ATP-bd"/>
</dbReference>
<dbReference type="PROSITE" id="PS50893">
    <property type="entry name" value="ABC_TRANSPORTER_2"/>
    <property type="match status" value="2"/>
</dbReference>
<evidence type="ECO:0000256" key="9">
    <source>
        <dbReference type="ARBA" id="ARBA00023136"/>
    </source>
</evidence>
<feature type="transmembrane region" description="Helical" evidence="11">
    <location>
        <begin position="1147"/>
        <end position="1168"/>
    </location>
</feature>
<keyword evidence="7" id="KW-0067">ATP-binding</keyword>
<dbReference type="GO" id="GO:0140359">
    <property type="term" value="F:ABC-type transporter activity"/>
    <property type="evidence" value="ECO:0007669"/>
    <property type="project" value="InterPro"/>
</dbReference>
<comment type="subcellular location">
    <subcellularLocation>
        <location evidence="1">Membrane</location>
        <topology evidence="1">Multi-pass membrane protein</topology>
    </subcellularLocation>
</comment>
<dbReference type="PROSITE" id="PS00211">
    <property type="entry name" value="ABC_TRANSPORTER_1"/>
    <property type="match status" value="1"/>
</dbReference>
<dbReference type="GO" id="GO:0016887">
    <property type="term" value="F:ATP hydrolysis activity"/>
    <property type="evidence" value="ECO:0007669"/>
    <property type="project" value="InterPro"/>
</dbReference>
<feature type="transmembrane region" description="Helical" evidence="11">
    <location>
        <begin position="531"/>
        <end position="553"/>
    </location>
</feature>
<dbReference type="FunFam" id="3.40.50.300:FF:000298">
    <property type="entry name" value="ATP-binding cassette sub-family A member 12"/>
    <property type="match status" value="1"/>
</dbReference>
<feature type="transmembrane region" description="Helical" evidence="11">
    <location>
        <begin position="592"/>
        <end position="616"/>
    </location>
</feature>